<evidence type="ECO:0000256" key="2">
    <source>
        <dbReference type="ARBA" id="ARBA00009810"/>
    </source>
</evidence>
<evidence type="ECO:0000256" key="6">
    <source>
        <dbReference type="ARBA" id="ARBA00022692"/>
    </source>
</evidence>
<evidence type="ECO:0000256" key="8">
    <source>
        <dbReference type="ARBA" id="ARBA00023004"/>
    </source>
</evidence>
<evidence type="ECO:0000256" key="12">
    <source>
        <dbReference type="ARBA" id="ARBA00023170"/>
    </source>
</evidence>
<dbReference type="AlphaFoldDB" id="A0A6M8N987"/>
<organism evidence="18">
    <name type="scientific">Aliarcobacter faecis</name>
    <dbReference type="NCBI Taxonomy" id="1564138"/>
    <lineage>
        <taxon>Bacteria</taxon>
        <taxon>Pseudomonadati</taxon>
        <taxon>Campylobacterota</taxon>
        <taxon>Epsilonproteobacteria</taxon>
        <taxon>Campylobacterales</taxon>
        <taxon>Arcobacteraceae</taxon>
        <taxon>Aliarcobacter</taxon>
    </lineage>
</organism>
<dbReference type="InterPro" id="IPR010105">
    <property type="entry name" value="TonB_sidphr_rcpt"/>
</dbReference>
<geneLocation type="plasmid" evidence="18">
    <name>pAFAEC</name>
</geneLocation>
<evidence type="ECO:0000256" key="1">
    <source>
        <dbReference type="ARBA" id="ARBA00004571"/>
    </source>
</evidence>
<evidence type="ECO:0000256" key="5">
    <source>
        <dbReference type="ARBA" id="ARBA00022496"/>
    </source>
</evidence>
<dbReference type="InterPro" id="IPR036942">
    <property type="entry name" value="Beta-barrel_TonB_sf"/>
</dbReference>
<gene>
    <name evidence="18" type="ORF">AFAEC_a0073</name>
</gene>
<dbReference type="PANTHER" id="PTHR32552:SF68">
    <property type="entry name" value="FERRICHROME OUTER MEMBRANE TRANSPORTER_PHAGE RECEPTOR"/>
    <property type="match status" value="1"/>
</dbReference>
<keyword evidence="6 14" id="KW-0812">Transmembrane</keyword>
<dbReference type="CDD" id="cd01347">
    <property type="entry name" value="ligand_gated_channel"/>
    <property type="match status" value="1"/>
</dbReference>
<dbReference type="EMBL" id="CP053838">
    <property type="protein sequence ID" value="QKF74517.1"/>
    <property type="molecule type" value="Genomic_DNA"/>
</dbReference>
<dbReference type="GO" id="GO:0015344">
    <property type="term" value="F:siderophore uptake transmembrane transporter activity"/>
    <property type="evidence" value="ECO:0007669"/>
    <property type="project" value="TreeGrafter"/>
</dbReference>
<comment type="subcellular location">
    <subcellularLocation>
        <location evidence="1 14">Cell outer membrane</location>
        <topology evidence="1 14">Multi-pass membrane protein</topology>
    </subcellularLocation>
</comment>
<dbReference type="SUPFAM" id="SSF56935">
    <property type="entry name" value="Porins"/>
    <property type="match status" value="1"/>
</dbReference>
<keyword evidence="11 14" id="KW-0472">Membrane</keyword>
<keyword evidence="3 14" id="KW-0813">Transport</keyword>
<accession>A0A6M8N987</accession>
<evidence type="ECO:0000256" key="14">
    <source>
        <dbReference type="PROSITE-ProRule" id="PRU01360"/>
    </source>
</evidence>
<dbReference type="KEGG" id="afc:AFAEC_a0073"/>
<dbReference type="PANTHER" id="PTHR32552">
    <property type="entry name" value="FERRICHROME IRON RECEPTOR-RELATED"/>
    <property type="match status" value="1"/>
</dbReference>
<proteinExistence type="inferred from homology"/>
<dbReference type="Pfam" id="PF00593">
    <property type="entry name" value="TonB_dep_Rec_b-barrel"/>
    <property type="match status" value="1"/>
</dbReference>
<dbReference type="Gene3D" id="2.40.170.20">
    <property type="entry name" value="TonB-dependent receptor, beta-barrel domain"/>
    <property type="match status" value="1"/>
</dbReference>
<evidence type="ECO:0000259" key="16">
    <source>
        <dbReference type="Pfam" id="PF00593"/>
    </source>
</evidence>
<dbReference type="PROSITE" id="PS52016">
    <property type="entry name" value="TONB_DEPENDENT_REC_3"/>
    <property type="match status" value="1"/>
</dbReference>
<name>A0A6M8N987_9BACT</name>
<keyword evidence="4 14" id="KW-1134">Transmembrane beta strand</keyword>
<dbReference type="InterPro" id="IPR039426">
    <property type="entry name" value="TonB-dep_rcpt-like"/>
</dbReference>
<feature type="domain" description="TonB-dependent receptor plug" evidence="17">
    <location>
        <begin position="60"/>
        <end position="156"/>
    </location>
</feature>
<protein>
    <submittedName>
        <fullName evidence="18">TonB-dependent siderophore receptor</fullName>
    </submittedName>
</protein>
<keyword evidence="9" id="KW-0406">Ion transport</keyword>
<dbReference type="InterPro" id="IPR000531">
    <property type="entry name" value="Beta-barrel_TonB"/>
</dbReference>
<reference evidence="18" key="1">
    <citation type="submission" date="2020-05" db="EMBL/GenBank/DDBJ databases">
        <title>Complete genome sequencing of Campylobacter and Arcobacter type strains.</title>
        <authorList>
            <person name="Miller W.G."/>
            <person name="Yee E."/>
        </authorList>
    </citation>
    <scope>NUCLEOTIDE SEQUENCE [LARGE SCALE GENOMIC DNA]</scope>
    <source>
        <strain evidence="18">CCUG 66484</strain>
        <plasmid evidence="18">pAFAEC</plasmid>
    </source>
</reference>
<evidence type="ECO:0000256" key="13">
    <source>
        <dbReference type="ARBA" id="ARBA00023237"/>
    </source>
</evidence>
<dbReference type="GO" id="GO:0009279">
    <property type="term" value="C:cell outer membrane"/>
    <property type="evidence" value="ECO:0007669"/>
    <property type="project" value="UniProtKB-SubCell"/>
</dbReference>
<evidence type="ECO:0000256" key="4">
    <source>
        <dbReference type="ARBA" id="ARBA00022452"/>
    </source>
</evidence>
<keyword evidence="13 14" id="KW-0998">Cell outer membrane</keyword>
<evidence type="ECO:0000256" key="15">
    <source>
        <dbReference type="RuleBase" id="RU003357"/>
    </source>
</evidence>
<dbReference type="RefSeq" id="WP_026806345.1">
    <property type="nucleotide sequence ID" value="NZ_CP053838.1"/>
</dbReference>
<dbReference type="InterPro" id="IPR037066">
    <property type="entry name" value="Plug_dom_sf"/>
</dbReference>
<evidence type="ECO:0000256" key="11">
    <source>
        <dbReference type="ARBA" id="ARBA00023136"/>
    </source>
</evidence>
<keyword evidence="5" id="KW-0410">Iron transport</keyword>
<evidence type="ECO:0000256" key="7">
    <source>
        <dbReference type="ARBA" id="ARBA00022729"/>
    </source>
</evidence>
<evidence type="ECO:0000256" key="3">
    <source>
        <dbReference type="ARBA" id="ARBA00022448"/>
    </source>
</evidence>
<dbReference type="InterPro" id="IPR012910">
    <property type="entry name" value="Plug_dom"/>
</dbReference>
<dbReference type="GO" id="GO:0015891">
    <property type="term" value="P:siderophore transport"/>
    <property type="evidence" value="ECO:0007669"/>
    <property type="project" value="InterPro"/>
</dbReference>
<dbReference type="NCBIfam" id="TIGR01783">
    <property type="entry name" value="TonB-siderophor"/>
    <property type="match status" value="1"/>
</dbReference>
<dbReference type="Pfam" id="PF07715">
    <property type="entry name" value="Plug"/>
    <property type="match status" value="1"/>
</dbReference>
<keyword evidence="18" id="KW-0614">Plasmid</keyword>
<keyword evidence="7" id="KW-0732">Signal</keyword>
<evidence type="ECO:0000256" key="9">
    <source>
        <dbReference type="ARBA" id="ARBA00023065"/>
    </source>
</evidence>
<dbReference type="Gene3D" id="2.170.130.10">
    <property type="entry name" value="TonB-dependent receptor, plug domain"/>
    <property type="match status" value="1"/>
</dbReference>
<feature type="domain" description="TonB-dependent receptor-like beta-barrel" evidence="16">
    <location>
        <begin position="233"/>
        <end position="655"/>
    </location>
</feature>
<keyword evidence="10 15" id="KW-0798">TonB box</keyword>
<dbReference type="OrthoDB" id="9760333at2"/>
<comment type="similarity">
    <text evidence="2 14 15">Belongs to the TonB-dependent receptor family.</text>
</comment>
<evidence type="ECO:0000259" key="17">
    <source>
        <dbReference type="Pfam" id="PF07715"/>
    </source>
</evidence>
<sequence>MKDNFFNKKISINFCMLLISGSSLFGEDITKLEEITVNEVAYSKYQNEAKPELNRTQISKNDTAKSIQTFNKSFIEEAALQNVEDIIEMSSNTVYTGDNHGRTNDISMRGFSGVPILFDGVRITNKLAHPEVYNLESVEVLKGPDSLQYGQSSPGGLVNLVTKKPIKESLAKIDFDATDNPSYSPKIDIGGALNTKKSLYFRLTSVFKYDEGWTNSNTDTNRLFIAPSLAYEINDNNVITLVSEYTDEKTPSNFGTYVNSNGKLAAPTKNMSSHPDEKFKKTQKIVGFDIDSIYDTWNSNFKYRYIDYKGENGNVMFPFMYQESTGNLSRFFAIQNQEHQEHALQYTLNKEFDILGFKNRFTIGSDYNKSYSEIAMFADMTQFSSIKLANPNYGRLSDLKDHSNAKDMSSPKTFVENYGIFLQDNINLTDSLIFSTGIRYDEVKPKNGQKSDATTPQFGLVYHLNPQTTFFTNYSESFTPTTRQDRNGKILDPEKGKGYEIGVKQKLFEDRFDLTSSIFKIEKENVATLDINGGNTFVYKASGKQESQGFEIDLNGDITSNLSLIASYGYTTTENKEISNKELTNVPHHTANIFATYKLSSINLPDYYIGGGTRFIGGKYADEANNIKLDSALIYNATVGYKKGNWRANLSVQNLTNEEYVDGALISDARGTRVYAGTPRTFLASVSYKF</sequence>
<keyword evidence="8" id="KW-0408">Iron</keyword>
<evidence type="ECO:0000256" key="10">
    <source>
        <dbReference type="ARBA" id="ARBA00023077"/>
    </source>
</evidence>
<keyword evidence="12 18" id="KW-0675">Receptor</keyword>
<dbReference type="GO" id="GO:0038023">
    <property type="term" value="F:signaling receptor activity"/>
    <property type="evidence" value="ECO:0007669"/>
    <property type="project" value="InterPro"/>
</dbReference>
<evidence type="ECO:0000313" key="18">
    <source>
        <dbReference type="EMBL" id="QKF74517.1"/>
    </source>
</evidence>